<dbReference type="GO" id="GO:0043565">
    <property type="term" value="F:sequence-specific DNA binding"/>
    <property type="evidence" value="ECO:0007669"/>
    <property type="project" value="InterPro"/>
</dbReference>
<dbReference type="InterPro" id="IPR000536">
    <property type="entry name" value="Nucl_hrmn_rcpt_lig-bd"/>
</dbReference>
<evidence type="ECO:0000313" key="12">
    <source>
        <dbReference type="EMBL" id="UMM33828.1"/>
    </source>
</evidence>
<evidence type="ECO:0000256" key="6">
    <source>
        <dbReference type="ARBA" id="ARBA00023125"/>
    </source>
</evidence>
<dbReference type="InterPro" id="IPR001628">
    <property type="entry name" value="Znf_hrmn_rcpt"/>
</dbReference>
<dbReference type="SUPFAM" id="SSF57716">
    <property type="entry name" value="Glucocorticoid receptor-like (DNA-binding domain)"/>
    <property type="match status" value="1"/>
</dbReference>
<evidence type="ECO:0000256" key="7">
    <source>
        <dbReference type="ARBA" id="ARBA00023163"/>
    </source>
</evidence>
<keyword evidence="8" id="KW-0675">Receptor</keyword>
<evidence type="ECO:0000256" key="2">
    <source>
        <dbReference type="ARBA" id="ARBA00022723"/>
    </source>
</evidence>
<dbReference type="InterPro" id="IPR035500">
    <property type="entry name" value="NHR-like_dom_sf"/>
</dbReference>
<dbReference type="PROSITE" id="PS51030">
    <property type="entry name" value="NUCLEAR_REC_DBD_2"/>
    <property type="match status" value="1"/>
</dbReference>
<evidence type="ECO:0000256" key="4">
    <source>
        <dbReference type="ARBA" id="ARBA00022833"/>
    </source>
</evidence>
<keyword evidence="7" id="KW-0804">Transcription</keyword>
<reference evidence="12 13" key="1">
    <citation type="submission" date="2022-04" db="EMBL/GenBank/DDBJ databases">
        <title>Chromosome-level reference genomes for two strains of Caenorhabditis briggsae: an improved platform for comparative genomics.</title>
        <authorList>
            <person name="Stevens L."/>
            <person name="Andersen E."/>
        </authorList>
    </citation>
    <scope>NUCLEOTIDE SEQUENCE [LARGE SCALE GENOMIC DNA]</scope>
    <source>
        <strain evidence="12">VX34</strain>
        <tissue evidence="12">Whole-organism</tissue>
    </source>
</reference>
<dbReference type="EMBL" id="CP092624">
    <property type="protein sequence ID" value="UMM33828.1"/>
    <property type="molecule type" value="Genomic_DNA"/>
</dbReference>
<dbReference type="AlphaFoldDB" id="A0AAE9JKU5"/>
<keyword evidence="4" id="KW-0862">Zinc</keyword>
<feature type="domain" description="Nuclear receptor" evidence="10">
    <location>
        <begin position="228"/>
        <end position="292"/>
    </location>
</feature>
<proteinExistence type="inferred from homology"/>
<evidence type="ECO:0000256" key="3">
    <source>
        <dbReference type="ARBA" id="ARBA00022771"/>
    </source>
</evidence>
<dbReference type="SMART" id="SM00399">
    <property type="entry name" value="ZnF_C4"/>
    <property type="match status" value="1"/>
</dbReference>
<evidence type="ECO:0000313" key="13">
    <source>
        <dbReference type="Proteomes" id="UP000829354"/>
    </source>
</evidence>
<keyword evidence="5" id="KW-0805">Transcription regulation</keyword>
<keyword evidence="2" id="KW-0479">Metal-binding</keyword>
<evidence type="ECO:0000256" key="5">
    <source>
        <dbReference type="ARBA" id="ARBA00023015"/>
    </source>
</evidence>
<dbReference type="Proteomes" id="UP000829354">
    <property type="component" value="Chromosome V"/>
</dbReference>
<dbReference type="GO" id="GO:0003700">
    <property type="term" value="F:DNA-binding transcription factor activity"/>
    <property type="evidence" value="ECO:0007669"/>
    <property type="project" value="InterPro"/>
</dbReference>
<gene>
    <name evidence="12" type="ORF">L5515_007156</name>
</gene>
<dbReference type="Pfam" id="PF00105">
    <property type="entry name" value="zf-C4"/>
    <property type="match status" value="1"/>
</dbReference>
<feature type="domain" description="NR LBD" evidence="11">
    <location>
        <begin position="336"/>
        <end position="582"/>
    </location>
</feature>
<keyword evidence="3" id="KW-0863">Zinc-finger</keyword>
<keyword evidence="9" id="KW-0539">Nucleus</keyword>
<dbReference type="Gene3D" id="1.10.565.10">
    <property type="entry name" value="Retinoid X Receptor"/>
    <property type="match status" value="1"/>
</dbReference>
<dbReference type="SUPFAM" id="SSF48508">
    <property type="entry name" value="Nuclear receptor ligand-binding domain"/>
    <property type="match status" value="1"/>
</dbReference>
<evidence type="ECO:0000259" key="10">
    <source>
        <dbReference type="PROSITE" id="PS51030"/>
    </source>
</evidence>
<dbReference type="PANTHER" id="PTHR45886:SF14">
    <property type="entry name" value="NUCLEAR HORMONE RECEPTOR FAMILY-RELATED"/>
    <property type="match status" value="1"/>
</dbReference>
<dbReference type="Pfam" id="PF00104">
    <property type="entry name" value="Hormone_recep"/>
    <property type="match status" value="1"/>
</dbReference>
<dbReference type="CDD" id="cd06157">
    <property type="entry name" value="NR_LBD"/>
    <property type="match status" value="1"/>
</dbReference>
<dbReference type="PANTHER" id="PTHR45886">
    <property type="entry name" value="NUCLEAR HORMONE RECEPTOR FAMILY-RELATED-RELATED"/>
    <property type="match status" value="1"/>
</dbReference>
<keyword evidence="6" id="KW-0238">DNA-binding</keyword>
<keyword evidence="13" id="KW-1185">Reference proteome</keyword>
<dbReference type="PROSITE" id="PS51843">
    <property type="entry name" value="NR_LBD"/>
    <property type="match status" value="1"/>
</dbReference>
<dbReference type="InterPro" id="IPR013088">
    <property type="entry name" value="Znf_NHR/GATA"/>
</dbReference>
<sequence>MQRSRFCLLDLNTKNKTELSEEFRNSVHAKALSIFYWRQVQEIEGKFPEYLFLNLAVNWMNCSSWDHFLHKFPMESYNISEGKKLLDLLDYDCVPREFRNWCAEDPGRVLHFLYILESKYKLEMQFICDSAITRHPDPGYTWVYGGMSAVTVILGIMGASKVKKDWEIAKLQKLESETSNDPNLLNALPDQNPKFLRVPQRYRNRRMDSGKRMMEARKGFVEIERTTVVSCNACKMFFRRSNTEGVDEKCKKGGKCYDDLKYDLKKEDRPRCRACRYKKCVALGMRQHKSTDSESVTSPAAPASIPSPTSEKSIELAVVQKPIVTQAHVDSILFQQMTALHKTRKEVYLTINICEDPSFLDLVLEGSNLSKYRRPQPIEWEKTERKLKPWGSLGVLLIVEIIKAMPFYEKLLLSDRVILLKNVAFKSHHLAIAFDSFMAKKGRVIAPNGEEMFPSALFEIEECNEIIMDLLTSPMQPILELNLTENEYLLLNMIMICNPAFSGLSPSGREILSDEQRAYARILFQICMTTDPRKGPARYGQILAILDKLERQKEVTNKVVHAMRRCWKPDFYFAGVLIEACHLDYNRPPRVKMEIKDEQ</sequence>
<dbReference type="GO" id="GO:0008270">
    <property type="term" value="F:zinc ion binding"/>
    <property type="evidence" value="ECO:0007669"/>
    <property type="project" value="UniProtKB-KW"/>
</dbReference>
<accession>A0AAE9JKU5</accession>
<comment type="similarity">
    <text evidence="1">Belongs to the nuclear hormone receptor family.</text>
</comment>
<evidence type="ECO:0000256" key="9">
    <source>
        <dbReference type="ARBA" id="ARBA00023242"/>
    </source>
</evidence>
<name>A0AAE9JKU5_CAEBR</name>
<dbReference type="Gene3D" id="3.30.50.10">
    <property type="entry name" value="Erythroid Transcription Factor GATA-1, subunit A"/>
    <property type="match status" value="1"/>
</dbReference>
<protein>
    <submittedName>
        <fullName evidence="12">Uncharacterized protein</fullName>
    </submittedName>
</protein>
<evidence type="ECO:0000259" key="11">
    <source>
        <dbReference type="PROSITE" id="PS51843"/>
    </source>
</evidence>
<dbReference type="SMART" id="SM00430">
    <property type="entry name" value="HOLI"/>
    <property type="match status" value="1"/>
</dbReference>
<dbReference type="PRINTS" id="PR00047">
    <property type="entry name" value="STROIDFINGER"/>
</dbReference>
<organism evidence="12 13">
    <name type="scientific">Caenorhabditis briggsae</name>
    <dbReference type="NCBI Taxonomy" id="6238"/>
    <lineage>
        <taxon>Eukaryota</taxon>
        <taxon>Metazoa</taxon>
        <taxon>Ecdysozoa</taxon>
        <taxon>Nematoda</taxon>
        <taxon>Chromadorea</taxon>
        <taxon>Rhabditida</taxon>
        <taxon>Rhabditina</taxon>
        <taxon>Rhabditomorpha</taxon>
        <taxon>Rhabditoidea</taxon>
        <taxon>Rhabditidae</taxon>
        <taxon>Peloderinae</taxon>
        <taxon>Caenorhabditis</taxon>
    </lineage>
</organism>
<evidence type="ECO:0000256" key="1">
    <source>
        <dbReference type="ARBA" id="ARBA00005993"/>
    </source>
</evidence>
<evidence type="ECO:0000256" key="8">
    <source>
        <dbReference type="ARBA" id="ARBA00023170"/>
    </source>
</evidence>